<feature type="region of interest" description="Disordered" evidence="18">
    <location>
        <begin position="846"/>
        <end position="899"/>
    </location>
</feature>
<organism evidence="20 21">
    <name type="scientific">Edaphochlamys debaryana</name>
    <dbReference type="NCBI Taxonomy" id="47281"/>
    <lineage>
        <taxon>Eukaryota</taxon>
        <taxon>Viridiplantae</taxon>
        <taxon>Chlorophyta</taxon>
        <taxon>core chlorophytes</taxon>
        <taxon>Chlorophyceae</taxon>
        <taxon>CS clade</taxon>
        <taxon>Chlamydomonadales</taxon>
        <taxon>Chlamydomonadales incertae sedis</taxon>
        <taxon>Edaphochlamys</taxon>
    </lineage>
</organism>
<evidence type="ECO:0000256" key="5">
    <source>
        <dbReference type="ARBA" id="ARBA00022679"/>
    </source>
</evidence>
<evidence type="ECO:0000256" key="4">
    <source>
        <dbReference type="ARBA" id="ARBA00022640"/>
    </source>
</evidence>
<evidence type="ECO:0000259" key="19">
    <source>
        <dbReference type="PROSITE" id="PS50865"/>
    </source>
</evidence>
<keyword evidence="5" id="KW-0808">Transferase</keyword>
<comment type="catalytic activity">
    <reaction evidence="16">
        <text>phytol + CTP = phytyl phosphate + CDP + H(+)</text>
        <dbReference type="Rhea" id="RHEA:38055"/>
        <dbReference type="ChEBI" id="CHEBI:15378"/>
        <dbReference type="ChEBI" id="CHEBI:17327"/>
        <dbReference type="ChEBI" id="CHEBI:37563"/>
        <dbReference type="ChEBI" id="CHEBI:58069"/>
        <dbReference type="ChEBI" id="CHEBI:75483"/>
        <dbReference type="EC" id="2.7.1.182"/>
    </reaction>
</comment>
<keyword evidence="6" id="KW-0812">Transmembrane</keyword>
<sequence length="988" mass="102225">MDASQRCQRRVRMRVDAETAVNEACKRLVAEMESTPEEAVHLLGMWTAALSEAGAWGWLAGKAALMGPAVTAAADSSASNEARRYANTQLSAVVDVLPILLTQVLSPVLRLQTQAATPPGPQRSQALLQASAPLWESGFMDAIASALQASTKCARLLTEPAAQRALGMDASQAANRRLRCAVVVEACAKHICIGYQALSDFHMGNTYAQELPSLTEAAASLLQALTGSGLLAAAAGAIMRGPGSNDLEVTDKNAVGYGAVMYSSASSCALALHSAQAVLSCADGAAAAALAAALSHPDILALEEALVEQLCVHGGVELPDRGADDVGQARWLPALEAECFRLLSTGPGQLEHLHSTTVSVLVYALYPPMRTPSAPRPAALARLSALEPRALEALSRLCRGQGLEGSYKQGPSFFHFTAWLLDGILANTHRAESAAWCLDLAVQGTKAALESGQATKVCMQSALQALRLLAKDEACPPERLGAPSREELAEQLSRAGLAANLDHALRLAFTAADRAAVAPDNDELGKLALGTAAVPVLVSQVLGSLALPLAARYAPGGGVMVTFAKRAAMITTRLRELEEAGTAEARAKERELLLAAIHQFVPSLYPCARVAKEEVWPDAEGAAVAGSGSDSSGGNDCGDGGASDADVAAFVARSLCHLATQVAARSACRRVGPQTYRSVLYVTSMALGSLALCRPSQPTDPQTIAHRILACQPHRLLAAACKLYVKLQPPSAATAAPSGAGAGPAAELDQLQDVRYEMVLAFVQALELLLEIPQLNARVLSWLSPPGHGTEPAAAASPAPAERMDTAERGCLEPLVRLGVAPVAPEFVLPLLSFYAGACSRGAASGAQSGAPASDMVDAPPTQSPNEGLGGRPDEAGPVPESAAAEQSGREGPGPGQDARAEDVAALLAAPLPPPLDVTLAEAALPGLRVCAYPGCLSYGGRSEADLPLKACGRCRCVRYCSPGCQAGHWRAGHKADCRAPGTGPHPT</sequence>
<evidence type="ECO:0000313" key="20">
    <source>
        <dbReference type="EMBL" id="KAG2498823.1"/>
    </source>
</evidence>
<dbReference type="EMBL" id="JAEHOE010000008">
    <property type="protein sequence ID" value="KAG2498823.1"/>
    <property type="molecule type" value="Genomic_DNA"/>
</dbReference>
<keyword evidence="11" id="KW-0809">Transit peptide</keyword>
<feature type="domain" description="MYND-type" evidence="19">
    <location>
        <begin position="936"/>
        <end position="978"/>
    </location>
</feature>
<dbReference type="PANTHER" id="PTHR32523">
    <property type="entry name" value="PHYTOL KINASE 1, CHLOROPLASTIC"/>
    <property type="match status" value="1"/>
</dbReference>
<evidence type="ECO:0000256" key="10">
    <source>
        <dbReference type="ARBA" id="ARBA00022833"/>
    </source>
</evidence>
<evidence type="ECO:0000256" key="13">
    <source>
        <dbReference type="ARBA" id="ARBA00023136"/>
    </source>
</evidence>
<keyword evidence="13" id="KW-0472">Membrane</keyword>
<dbReference type="GO" id="GO:0016020">
    <property type="term" value="C:membrane"/>
    <property type="evidence" value="ECO:0007669"/>
    <property type="project" value="UniProtKB-SubCell"/>
</dbReference>
<evidence type="ECO:0000313" key="21">
    <source>
        <dbReference type="Proteomes" id="UP000612055"/>
    </source>
</evidence>
<proteinExistence type="inferred from homology"/>
<dbReference type="SUPFAM" id="SSF144232">
    <property type="entry name" value="HIT/MYND zinc finger-like"/>
    <property type="match status" value="1"/>
</dbReference>
<dbReference type="PROSITE" id="PS50865">
    <property type="entry name" value="ZF_MYND_2"/>
    <property type="match status" value="1"/>
</dbReference>
<comment type="subcellular location">
    <subcellularLocation>
        <location evidence="1">Plastid</location>
        <location evidence="1">Chloroplast membrane</location>
        <topology evidence="1">Multi-pass membrane protein</topology>
    </subcellularLocation>
</comment>
<dbReference type="GO" id="GO:0009507">
    <property type="term" value="C:chloroplast"/>
    <property type="evidence" value="ECO:0007669"/>
    <property type="project" value="UniProtKB-SubCell"/>
</dbReference>
<keyword evidence="7" id="KW-0479">Metal-binding</keyword>
<keyword evidence="3" id="KW-0150">Chloroplast</keyword>
<evidence type="ECO:0000256" key="8">
    <source>
        <dbReference type="ARBA" id="ARBA00022771"/>
    </source>
</evidence>
<dbReference type="OrthoDB" id="552573at2759"/>
<keyword evidence="12" id="KW-1133">Transmembrane helix</keyword>
<evidence type="ECO:0000256" key="18">
    <source>
        <dbReference type="SAM" id="MobiDB-lite"/>
    </source>
</evidence>
<protein>
    <recommendedName>
        <fullName evidence="15">phytol kinase</fullName>
        <ecNumber evidence="15">2.7.1.182</ecNumber>
    </recommendedName>
</protein>
<evidence type="ECO:0000256" key="3">
    <source>
        <dbReference type="ARBA" id="ARBA00022528"/>
    </source>
</evidence>
<dbReference type="PANTHER" id="PTHR32523:SF8">
    <property type="entry name" value="DOLICHOL KINASE"/>
    <property type="match status" value="1"/>
</dbReference>
<evidence type="ECO:0000256" key="6">
    <source>
        <dbReference type="ARBA" id="ARBA00022692"/>
    </source>
</evidence>
<gene>
    <name evidence="20" type="ORF">HYH03_003016</name>
</gene>
<evidence type="ECO:0000256" key="11">
    <source>
        <dbReference type="ARBA" id="ARBA00022946"/>
    </source>
</evidence>
<dbReference type="GO" id="GO:0008270">
    <property type="term" value="F:zinc ion binding"/>
    <property type="evidence" value="ECO:0007669"/>
    <property type="project" value="UniProtKB-KW"/>
</dbReference>
<evidence type="ECO:0000256" key="17">
    <source>
        <dbReference type="PROSITE-ProRule" id="PRU00134"/>
    </source>
</evidence>
<comment type="pathway">
    <text evidence="14">Cofactor biosynthesis; tocopherol biosynthesis.</text>
</comment>
<keyword evidence="8 17" id="KW-0863">Zinc-finger</keyword>
<dbReference type="GO" id="GO:0010276">
    <property type="term" value="F:phytol kinase activity"/>
    <property type="evidence" value="ECO:0007669"/>
    <property type="project" value="UniProtKB-EC"/>
</dbReference>
<evidence type="ECO:0000256" key="14">
    <source>
        <dbReference type="ARBA" id="ARBA00024015"/>
    </source>
</evidence>
<dbReference type="InterPro" id="IPR039606">
    <property type="entry name" value="Phytol/farnesol_kinase"/>
</dbReference>
<comment type="similarity">
    <text evidence="2">Belongs to the polyprenol kinase family.</text>
</comment>
<evidence type="ECO:0000256" key="7">
    <source>
        <dbReference type="ARBA" id="ARBA00022723"/>
    </source>
</evidence>
<dbReference type="Proteomes" id="UP000612055">
    <property type="component" value="Unassembled WGS sequence"/>
</dbReference>
<keyword evidence="21" id="KW-1185">Reference proteome</keyword>
<keyword evidence="4" id="KW-0934">Plastid</keyword>
<dbReference type="AlphaFoldDB" id="A0A836C4E5"/>
<evidence type="ECO:0000256" key="9">
    <source>
        <dbReference type="ARBA" id="ARBA00022777"/>
    </source>
</evidence>
<accession>A0A836C4E5</accession>
<dbReference type="EC" id="2.7.1.182" evidence="15"/>
<comment type="caution">
    <text evidence="20">The sequence shown here is derived from an EMBL/GenBank/DDBJ whole genome shotgun (WGS) entry which is preliminary data.</text>
</comment>
<keyword evidence="10" id="KW-0862">Zinc</keyword>
<evidence type="ECO:0000256" key="1">
    <source>
        <dbReference type="ARBA" id="ARBA00004508"/>
    </source>
</evidence>
<evidence type="ECO:0000256" key="2">
    <source>
        <dbReference type="ARBA" id="ARBA00010794"/>
    </source>
</evidence>
<dbReference type="InterPro" id="IPR002893">
    <property type="entry name" value="Znf_MYND"/>
</dbReference>
<name>A0A836C4E5_9CHLO</name>
<dbReference type="Gene3D" id="6.10.140.2220">
    <property type="match status" value="1"/>
</dbReference>
<reference evidence="20" key="1">
    <citation type="journal article" date="2020" name="bioRxiv">
        <title>Comparative genomics of Chlamydomonas.</title>
        <authorList>
            <person name="Craig R.J."/>
            <person name="Hasan A.R."/>
            <person name="Ness R.W."/>
            <person name="Keightley P.D."/>
        </authorList>
    </citation>
    <scope>NUCLEOTIDE SEQUENCE</scope>
    <source>
        <strain evidence="20">CCAP 11/70</strain>
    </source>
</reference>
<evidence type="ECO:0000256" key="16">
    <source>
        <dbReference type="ARBA" id="ARBA00048889"/>
    </source>
</evidence>
<keyword evidence="9" id="KW-0418">Kinase</keyword>
<evidence type="ECO:0000256" key="12">
    <source>
        <dbReference type="ARBA" id="ARBA00022989"/>
    </source>
</evidence>
<dbReference type="Pfam" id="PF01753">
    <property type="entry name" value="zf-MYND"/>
    <property type="match status" value="1"/>
</dbReference>
<evidence type="ECO:0000256" key="15">
    <source>
        <dbReference type="ARBA" id="ARBA00039024"/>
    </source>
</evidence>